<keyword evidence="2" id="KW-1133">Transmembrane helix</keyword>
<protein>
    <recommendedName>
        <fullName evidence="6">Transmembrane protein</fullName>
    </recommendedName>
</protein>
<evidence type="ECO:0008006" key="6">
    <source>
        <dbReference type="Google" id="ProtNLM"/>
    </source>
</evidence>
<feature type="compositionally biased region" description="Polar residues" evidence="1">
    <location>
        <begin position="251"/>
        <end position="264"/>
    </location>
</feature>
<keyword evidence="3" id="KW-0732">Signal</keyword>
<dbReference type="Proteomes" id="UP000807469">
    <property type="component" value="Unassembled WGS sequence"/>
</dbReference>
<evidence type="ECO:0000256" key="1">
    <source>
        <dbReference type="SAM" id="MobiDB-lite"/>
    </source>
</evidence>
<dbReference type="OrthoDB" id="3071538at2759"/>
<feature type="compositionally biased region" description="Polar residues" evidence="1">
    <location>
        <begin position="169"/>
        <end position="190"/>
    </location>
</feature>
<feature type="region of interest" description="Disordered" evidence="1">
    <location>
        <begin position="92"/>
        <end position="293"/>
    </location>
</feature>
<keyword evidence="2" id="KW-0812">Transmembrane</keyword>
<keyword evidence="5" id="KW-1185">Reference proteome</keyword>
<comment type="caution">
    <text evidence="4">The sequence shown here is derived from an EMBL/GenBank/DDBJ whole genome shotgun (WGS) entry which is preliminary data.</text>
</comment>
<reference evidence="4" key="1">
    <citation type="submission" date="2020-11" db="EMBL/GenBank/DDBJ databases">
        <authorList>
            <consortium name="DOE Joint Genome Institute"/>
            <person name="Ahrendt S."/>
            <person name="Riley R."/>
            <person name="Andreopoulos W."/>
            <person name="Labutti K."/>
            <person name="Pangilinan J."/>
            <person name="Ruiz-Duenas F.J."/>
            <person name="Barrasa J.M."/>
            <person name="Sanchez-Garcia M."/>
            <person name="Camarero S."/>
            <person name="Miyauchi S."/>
            <person name="Serrano A."/>
            <person name="Linde D."/>
            <person name="Babiker R."/>
            <person name="Drula E."/>
            <person name="Ayuso-Fernandez I."/>
            <person name="Pacheco R."/>
            <person name="Padilla G."/>
            <person name="Ferreira P."/>
            <person name="Barriuso J."/>
            <person name="Kellner H."/>
            <person name="Castanera R."/>
            <person name="Alfaro M."/>
            <person name="Ramirez L."/>
            <person name="Pisabarro A.G."/>
            <person name="Kuo A."/>
            <person name="Tritt A."/>
            <person name="Lipzen A."/>
            <person name="He G."/>
            <person name="Yan M."/>
            <person name="Ng V."/>
            <person name="Cullen D."/>
            <person name="Martin F."/>
            <person name="Rosso M.-N."/>
            <person name="Henrissat B."/>
            <person name="Hibbett D."/>
            <person name="Martinez A.T."/>
            <person name="Grigoriev I.V."/>
        </authorList>
    </citation>
    <scope>NUCLEOTIDE SEQUENCE</scope>
    <source>
        <strain evidence="4">CIRM-BRFM 674</strain>
    </source>
</reference>
<dbReference type="AlphaFoldDB" id="A0A9P5YVY8"/>
<evidence type="ECO:0000313" key="5">
    <source>
        <dbReference type="Proteomes" id="UP000807469"/>
    </source>
</evidence>
<feature type="chain" id="PRO_5040275076" description="Transmembrane protein" evidence="3">
    <location>
        <begin position="21"/>
        <end position="293"/>
    </location>
</feature>
<dbReference type="EMBL" id="MU155282">
    <property type="protein sequence ID" value="KAF9476793.1"/>
    <property type="molecule type" value="Genomic_DNA"/>
</dbReference>
<feature type="transmembrane region" description="Helical" evidence="2">
    <location>
        <begin position="61"/>
        <end position="84"/>
    </location>
</feature>
<evidence type="ECO:0000313" key="4">
    <source>
        <dbReference type="EMBL" id="KAF9476793.1"/>
    </source>
</evidence>
<proteinExistence type="predicted"/>
<organism evidence="4 5">
    <name type="scientific">Pholiota conissans</name>
    <dbReference type="NCBI Taxonomy" id="109636"/>
    <lineage>
        <taxon>Eukaryota</taxon>
        <taxon>Fungi</taxon>
        <taxon>Dikarya</taxon>
        <taxon>Basidiomycota</taxon>
        <taxon>Agaricomycotina</taxon>
        <taxon>Agaricomycetes</taxon>
        <taxon>Agaricomycetidae</taxon>
        <taxon>Agaricales</taxon>
        <taxon>Agaricineae</taxon>
        <taxon>Strophariaceae</taxon>
        <taxon>Pholiota</taxon>
    </lineage>
</organism>
<evidence type="ECO:0000256" key="3">
    <source>
        <dbReference type="SAM" id="SignalP"/>
    </source>
</evidence>
<accession>A0A9P5YVY8</accession>
<keyword evidence="2" id="KW-0472">Membrane</keyword>
<feature type="signal peptide" evidence="3">
    <location>
        <begin position="1"/>
        <end position="20"/>
    </location>
</feature>
<gene>
    <name evidence="4" type="ORF">BDN70DRAFT_881985</name>
</gene>
<name>A0A9P5YVY8_9AGAR</name>
<feature type="compositionally biased region" description="Polar residues" evidence="1">
    <location>
        <begin position="204"/>
        <end position="223"/>
    </location>
</feature>
<sequence length="293" mass="31234">MTVFLLLAFIGTNLLLESEGFSIDSTSVANIRHVNEPPIVTSGSATLSARSTTSDVVHDKIFIPTIATMGALVVVALVCCYMIVMNRHRAQTPRDRNWAVPTHVAPDRVYNPDTTKSGAERDSQNLSAAGRRMSKAQRKSPPPFLPGPSNITSQPFGPGQAPYPYASQPGYQYGTSDAPNATTYTPNAQQYGGYWTQPEPQRMSMLSSAQSATEVGSDSTSPKTKPYTPAGGYGFSGQNVQNVAPQEFGAQRSQPSTVGSQNFNPYDGIDPNYTGTQTGKGKGGSSSQRQGPS</sequence>
<evidence type="ECO:0000256" key="2">
    <source>
        <dbReference type="SAM" id="Phobius"/>
    </source>
</evidence>